<reference evidence="2" key="1">
    <citation type="journal article" date="2015" name="Nature">
        <title>Complex archaea that bridge the gap between prokaryotes and eukaryotes.</title>
        <authorList>
            <person name="Spang A."/>
            <person name="Saw J.H."/>
            <person name="Jorgensen S.L."/>
            <person name="Zaremba-Niedzwiedzka K."/>
            <person name="Martijn J."/>
            <person name="Lind A.E."/>
            <person name="van Eijk R."/>
            <person name="Schleper C."/>
            <person name="Guy L."/>
            <person name="Ettema T.J."/>
        </authorList>
    </citation>
    <scope>NUCLEOTIDE SEQUENCE</scope>
</reference>
<dbReference type="AlphaFoldDB" id="A0A0F9Q8S6"/>
<feature type="region of interest" description="Disordered" evidence="1">
    <location>
        <begin position="87"/>
        <end position="116"/>
    </location>
</feature>
<dbReference type="EMBL" id="LAZR01004326">
    <property type="protein sequence ID" value="KKN09626.1"/>
    <property type="molecule type" value="Genomic_DNA"/>
</dbReference>
<sequence>MGTRFKVGQYLLLEKGVAKNIKIGTRKTRPSARKFLKKRLTTTLRASGFIVDKTGKKLRPKVTKGFRISKIDRFRIVEKRGRRLDTKSEVKAIQKARASKPKLKSSPMIRMKRKRK</sequence>
<comment type="caution">
    <text evidence="2">The sequence shown here is derived from an EMBL/GenBank/DDBJ whole genome shotgun (WGS) entry which is preliminary data.</text>
</comment>
<protein>
    <submittedName>
        <fullName evidence="2">Uncharacterized protein</fullName>
    </submittedName>
</protein>
<proteinExistence type="predicted"/>
<evidence type="ECO:0000256" key="1">
    <source>
        <dbReference type="SAM" id="MobiDB-lite"/>
    </source>
</evidence>
<gene>
    <name evidence="2" type="ORF">LCGC14_1044810</name>
</gene>
<evidence type="ECO:0000313" key="2">
    <source>
        <dbReference type="EMBL" id="KKN09626.1"/>
    </source>
</evidence>
<accession>A0A0F9Q8S6</accession>
<organism evidence="2">
    <name type="scientific">marine sediment metagenome</name>
    <dbReference type="NCBI Taxonomy" id="412755"/>
    <lineage>
        <taxon>unclassified sequences</taxon>
        <taxon>metagenomes</taxon>
        <taxon>ecological metagenomes</taxon>
    </lineage>
</organism>
<name>A0A0F9Q8S6_9ZZZZ</name>